<name>A0A0R3SGQ4_HYMDI</name>
<dbReference type="AlphaFoldDB" id="A0A0R3SGQ4"/>
<protein>
    <submittedName>
        <fullName evidence="3">30S ribosomal protein S18</fullName>
    </submittedName>
</protein>
<evidence type="ECO:0000313" key="3">
    <source>
        <dbReference type="WBParaSite" id="HDID_0000409901-mRNA-1"/>
    </source>
</evidence>
<evidence type="ECO:0000313" key="1">
    <source>
        <dbReference type="EMBL" id="VDL43716.1"/>
    </source>
</evidence>
<organism evidence="3">
    <name type="scientific">Hymenolepis diminuta</name>
    <name type="common">Rat tapeworm</name>
    <dbReference type="NCBI Taxonomy" id="6216"/>
    <lineage>
        <taxon>Eukaryota</taxon>
        <taxon>Metazoa</taxon>
        <taxon>Spiralia</taxon>
        <taxon>Lophotrochozoa</taxon>
        <taxon>Platyhelminthes</taxon>
        <taxon>Cestoda</taxon>
        <taxon>Eucestoda</taxon>
        <taxon>Cyclophyllidea</taxon>
        <taxon>Hymenolepididae</taxon>
        <taxon>Hymenolepis</taxon>
    </lineage>
</organism>
<evidence type="ECO:0000313" key="2">
    <source>
        <dbReference type="Proteomes" id="UP000274504"/>
    </source>
</evidence>
<reference evidence="1 2" key="2">
    <citation type="submission" date="2018-11" db="EMBL/GenBank/DDBJ databases">
        <authorList>
            <consortium name="Pathogen Informatics"/>
        </authorList>
    </citation>
    <scope>NUCLEOTIDE SEQUENCE [LARGE SCALE GENOMIC DNA]</scope>
</reference>
<dbReference type="EMBL" id="UYSG01001438">
    <property type="protein sequence ID" value="VDL43716.1"/>
    <property type="molecule type" value="Genomic_DNA"/>
</dbReference>
<dbReference type="WBParaSite" id="HDID_0000409901-mRNA-1">
    <property type="protein sequence ID" value="HDID_0000409901-mRNA-1"/>
    <property type="gene ID" value="HDID_0000409901"/>
</dbReference>
<accession>A0A0R3SGQ4</accession>
<reference evidence="3" key="1">
    <citation type="submission" date="2017-02" db="UniProtKB">
        <authorList>
            <consortium name="WormBaseParasite"/>
        </authorList>
    </citation>
    <scope>IDENTIFICATION</scope>
</reference>
<proteinExistence type="predicted"/>
<dbReference type="Proteomes" id="UP000274504">
    <property type="component" value="Unassembled WGS sequence"/>
</dbReference>
<gene>
    <name evidence="1" type="ORF">HDID_LOCUS4097</name>
</gene>
<sequence>MPNVKYFQRKPMKLKKLKRYEYSEPLKFLFKSYPM</sequence>